<proteinExistence type="predicted"/>
<feature type="compositionally biased region" description="Basic and acidic residues" evidence="1">
    <location>
        <begin position="76"/>
        <end position="87"/>
    </location>
</feature>
<protein>
    <submittedName>
        <fullName evidence="2">Uncharacterized protein</fullName>
    </submittedName>
</protein>
<feature type="region of interest" description="Disordered" evidence="1">
    <location>
        <begin position="1"/>
        <end position="87"/>
    </location>
</feature>
<keyword evidence="5" id="KW-1185">Reference proteome</keyword>
<dbReference type="EMBL" id="CP034687">
    <property type="protein sequence ID" value="AZS86015.1"/>
    <property type="molecule type" value="Genomic_DNA"/>
</dbReference>
<feature type="compositionally biased region" description="Basic and acidic residues" evidence="1">
    <location>
        <begin position="1"/>
        <end position="21"/>
    </location>
</feature>
<dbReference type="AlphaFoldDB" id="A0A3S9ZE69"/>
<accession>A0A3S9ZE69</accession>
<gene>
    <name evidence="3" type="ORF">DDJ31_20985</name>
    <name evidence="2" type="ORF">ELQ87_18295</name>
</gene>
<dbReference type="Proteomes" id="UP000501753">
    <property type="component" value="Chromosome"/>
</dbReference>
<evidence type="ECO:0000313" key="5">
    <source>
        <dbReference type="Proteomes" id="UP000501753"/>
    </source>
</evidence>
<dbReference type="EMBL" id="CP029078">
    <property type="protein sequence ID" value="QCN87125.1"/>
    <property type="molecule type" value="Genomic_DNA"/>
</dbReference>
<sequence length="101" mass="10000">MAEGARRVGDPVDRAAVDREAGNVLEHGGPQGPRSEGPGPRAQGPGAGGRGPGPRGAPRAGSGAGSGVEHLPAPPHDGRLHGPREVDPVLGALPDVLALHE</sequence>
<evidence type="ECO:0000313" key="4">
    <source>
        <dbReference type="Proteomes" id="UP000271291"/>
    </source>
</evidence>
<organism evidence="2 4">
    <name type="scientific">Streptomyces griseoviridis</name>
    <dbReference type="NCBI Taxonomy" id="45398"/>
    <lineage>
        <taxon>Bacteria</taxon>
        <taxon>Bacillati</taxon>
        <taxon>Actinomycetota</taxon>
        <taxon>Actinomycetes</taxon>
        <taxon>Kitasatosporales</taxon>
        <taxon>Streptomycetaceae</taxon>
        <taxon>Streptomyces</taxon>
    </lineage>
</organism>
<name>A0A3S9ZE69_STRGD</name>
<evidence type="ECO:0000256" key="1">
    <source>
        <dbReference type="SAM" id="MobiDB-lite"/>
    </source>
</evidence>
<reference evidence="3 5" key="1">
    <citation type="submission" date="2018-04" db="EMBL/GenBank/DDBJ databases">
        <title>Complete genome sequences of Streptomyces griseoviridis K61 and characterization of antagonistic properties of biological control agents.</title>
        <authorList>
            <person name="Mariita R.M."/>
            <person name="Sello J.K."/>
        </authorList>
    </citation>
    <scope>NUCLEOTIDE SEQUENCE [LARGE SCALE GENOMIC DNA]</scope>
    <source>
        <strain evidence="3 5">K61</strain>
    </source>
</reference>
<reference evidence="2 4" key="2">
    <citation type="submission" date="2018-12" db="EMBL/GenBank/DDBJ databases">
        <title>Streptomyces griseoviridis F1-27 complete genome.</title>
        <authorList>
            <person name="Mariita R.M."/>
            <person name="Sello J.K."/>
        </authorList>
    </citation>
    <scope>NUCLEOTIDE SEQUENCE [LARGE SCALE GENOMIC DNA]</scope>
    <source>
        <strain evidence="2 4">F1-27</strain>
    </source>
</reference>
<dbReference type="KEGG" id="sgd:ELQ87_18295"/>
<dbReference type="Proteomes" id="UP000271291">
    <property type="component" value="Chromosome"/>
</dbReference>
<feature type="compositionally biased region" description="Gly residues" evidence="1">
    <location>
        <begin position="45"/>
        <end position="54"/>
    </location>
</feature>
<evidence type="ECO:0000313" key="3">
    <source>
        <dbReference type="EMBL" id="QCN87125.1"/>
    </source>
</evidence>
<evidence type="ECO:0000313" key="2">
    <source>
        <dbReference type="EMBL" id="AZS86015.1"/>
    </source>
</evidence>